<proteinExistence type="predicted"/>
<accession>A0A9Q3CW26</accession>
<dbReference type="AlphaFoldDB" id="A0A9Q3CW26"/>
<evidence type="ECO:0000256" key="1">
    <source>
        <dbReference type="SAM" id="MobiDB-lite"/>
    </source>
</evidence>
<feature type="region of interest" description="Disordered" evidence="1">
    <location>
        <begin position="131"/>
        <end position="231"/>
    </location>
</feature>
<name>A0A9Q3CW26_9BASI</name>
<comment type="caution">
    <text evidence="2">The sequence shown here is derived from an EMBL/GenBank/DDBJ whole genome shotgun (WGS) entry which is preliminary data.</text>
</comment>
<organism evidence="2 3">
    <name type="scientific">Austropuccinia psidii MF-1</name>
    <dbReference type="NCBI Taxonomy" id="1389203"/>
    <lineage>
        <taxon>Eukaryota</taxon>
        <taxon>Fungi</taxon>
        <taxon>Dikarya</taxon>
        <taxon>Basidiomycota</taxon>
        <taxon>Pucciniomycotina</taxon>
        <taxon>Pucciniomycetes</taxon>
        <taxon>Pucciniales</taxon>
        <taxon>Sphaerophragmiaceae</taxon>
        <taxon>Austropuccinia</taxon>
    </lineage>
</organism>
<sequence length="231" mass="25513">MNPKIPLTAPIAFSMNVLGLNLDAGNVTSQNSSTWSIPNISITPILPNTQMHVSEVPGSTPEISSKANTQSKFLCDFLLNPGWNPVASQEPFGQSKQPNLNIPSGSQIHVGHESHVDGGKQKRQLKNVTQSGLLEGKPGLTLHQTHASSSRKEIMDDEDENMSLNHSETNDEPRRDDFMRNGDGTQSNSEFTHPQMPLAQSMLEKSKIRMQRNQACKAQNLEKHANQKEQQ</sequence>
<dbReference type="Proteomes" id="UP000765509">
    <property type="component" value="Unassembled WGS sequence"/>
</dbReference>
<gene>
    <name evidence="2" type="ORF">O181_029875</name>
</gene>
<evidence type="ECO:0000313" key="2">
    <source>
        <dbReference type="EMBL" id="MBW0490160.1"/>
    </source>
</evidence>
<feature type="compositionally biased region" description="Polar residues" evidence="1">
    <location>
        <begin position="183"/>
        <end position="192"/>
    </location>
</feature>
<feature type="compositionally biased region" description="Basic and acidic residues" evidence="1">
    <location>
        <begin position="168"/>
        <end position="180"/>
    </location>
</feature>
<dbReference type="EMBL" id="AVOT02010436">
    <property type="protein sequence ID" value="MBW0490160.1"/>
    <property type="molecule type" value="Genomic_DNA"/>
</dbReference>
<keyword evidence="3" id="KW-1185">Reference proteome</keyword>
<reference evidence="2" key="1">
    <citation type="submission" date="2021-03" db="EMBL/GenBank/DDBJ databases">
        <title>Draft genome sequence of rust myrtle Austropuccinia psidii MF-1, a brazilian biotype.</title>
        <authorList>
            <person name="Quecine M.C."/>
            <person name="Pachon D.M.R."/>
            <person name="Bonatelli M.L."/>
            <person name="Correr F.H."/>
            <person name="Franceschini L.M."/>
            <person name="Leite T.F."/>
            <person name="Margarido G.R.A."/>
            <person name="Almeida C.A."/>
            <person name="Ferrarezi J.A."/>
            <person name="Labate C.A."/>
        </authorList>
    </citation>
    <scope>NUCLEOTIDE SEQUENCE</scope>
    <source>
        <strain evidence="2">MF-1</strain>
    </source>
</reference>
<protein>
    <submittedName>
        <fullName evidence="2">Uncharacterized protein</fullName>
    </submittedName>
</protein>
<evidence type="ECO:0000313" key="3">
    <source>
        <dbReference type="Proteomes" id="UP000765509"/>
    </source>
</evidence>
<feature type="compositionally biased region" description="Basic and acidic residues" evidence="1">
    <location>
        <begin position="220"/>
        <end position="231"/>
    </location>
</feature>